<accession>A0A840WRS2</accession>
<reference evidence="1 2" key="1">
    <citation type="submission" date="2020-08" db="EMBL/GenBank/DDBJ databases">
        <title>Sequencing the genomes of 1000 actinobacteria strains.</title>
        <authorList>
            <person name="Klenk H.-P."/>
        </authorList>
    </citation>
    <scope>NUCLEOTIDE SEQUENCE [LARGE SCALE GENOMIC DNA]</scope>
    <source>
        <strain evidence="1 2">DSM 44598</strain>
    </source>
</reference>
<comment type="caution">
    <text evidence="1">The sequence shown here is derived from an EMBL/GenBank/DDBJ whole genome shotgun (WGS) entry which is preliminary data.</text>
</comment>
<dbReference type="EMBL" id="JACHDO010000001">
    <property type="protein sequence ID" value="MBB5494346.1"/>
    <property type="molecule type" value="Genomic_DNA"/>
</dbReference>
<name>A0A840WRS2_9ACTN</name>
<dbReference type="InterPro" id="IPR024524">
    <property type="entry name" value="DUF3800"/>
</dbReference>
<dbReference type="AlphaFoldDB" id="A0A840WRS2"/>
<evidence type="ECO:0000313" key="1">
    <source>
        <dbReference type="EMBL" id="MBB5494346.1"/>
    </source>
</evidence>
<evidence type="ECO:0008006" key="3">
    <source>
        <dbReference type="Google" id="ProtNLM"/>
    </source>
</evidence>
<gene>
    <name evidence="1" type="ORF">HNR07_005483</name>
</gene>
<protein>
    <recommendedName>
        <fullName evidence="3">DUF3800 domain-containing protein</fullName>
    </recommendedName>
</protein>
<keyword evidence="2" id="KW-1185">Reference proteome</keyword>
<proteinExistence type="predicted"/>
<organism evidence="1 2">
    <name type="scientific">Nocardiopsis metallicus</name>
    <dbReference type="NCBI Taxonomy" id="179819"/>
    <lineage>
        <taxon>Bacteria</taxon>
        <taxon>Bacillati</taxon>
        <taxon>Actinomycetota</taxon>
        <taxon>Actinomycetes</taxon>
        <taxon>Streptosporangiales</taxon>
        <taxon>Nocardiopsidaceae</taxon>
        <taxon>Nocardiopsis</taxon>
    </lineage>
</organism>
<dbReference type="Pfam" id="PF12686">
    <property type="entry name" value="DUF3800"/>
    <property type="match status" value="1"/>
</dbReference>
<evidence type="ECO:0000313" key="2">
    <source>
        <dbReference type="Proteomes" id="UP000579647"/>
    </source>
</evidence>
<sequence length="283" mass="31292">MGNMGQPSTQAALKPAPKAAALLGTAKHERPLVHVFVDETGDRGFSTRSSPFFAMTALMVPHEAEASMRCVAGGLRYHLNTTKPLHWVEHFKAKRWKRRQLAAEQLSSIPGARVVHVVVEKASVRSSAGMRKDSSLFYNYVTRLTLERVAYAAENWPSGPRFGSVRFGSVAGLDSAAALRYLTRIYSSPSPVPWDCLKWPPVWRGTEWDGIQLADIHAGILNSALTGDVDDPACAAYLLEVRHQLQRSNHGQLFGYGLKVLGDPSYIRNRCWWPDLQAVQVAA</sequence>
<dbReference type="Proteomes" id="UP000579647">
    <property type="component" value="Unassembled WGS sequence"/>
</dbReference>